<evidence type="ECO:0000313" key="19">
    <source>
        <dbReference type="EMBL" id="KAJ9179284.1"/>
    </source>
</evidence>
<feature type="domain" description="Protein kinase" evidence="18">
    <location>
        <begin position="611"/>
        <end position="884"/>
    </location>
</feature>
<evidence type="ECO:0000256" key="17">
    <source>
        <dbReference type="SAM" id="Phobius"/>
    </source>
</evidence>
<accession>A0ABQ9MG35</accession>
<keyword evidence="6 17" id="KW-0812">Transmembrane</keyword>
<proteinExistence type="predicted"/>
<evidence type="ECO:0000256" key="6">
    <source>
        <dbReference type="ARBA" id="ARBA00022692"/>
    </source>
</evidence>
<dbReference type="PROSITE" id="PS50011">
    <property type="entry name" value="PROTEIN_KINASE_DOM"/>
    <property type="match status" value="1"/>
</dbReference>
<evidence type="ECO:0000259" key="18">
    <source>
        <dbReference type="PROSITE" id="PS50011"/>
    </source>
</evidence>
<evidence type="ECO:0000256" key="1">
    <source>
        <dbReference type="ARBA" id="ARBA00004167"/>
    </source>
</evidence>
<dbReference type="SUPFAM" id="SSF56112">
    <property type="entry name" value="Protein kinase-like (PK-like)"/>
    <property type="match status" value="1"/>
</dbReference>
<comment type="catalytic activity">
    <reaction evidence="14">
        <text>L-threonyl-[protein] + ATP = O-phospho-L-threonyl-[protein] + ADP + H(+)</text>
        <dbReference type="Rhea" id="RHEA:46608"/>
        <dbReference type="Rhea" id="RHEA-COMP:11060"/>
        <dbReference type="Rhea" id="RHEA-COMP:11605"/>
        <dbReference type="ChEBI" id="CHEBI:15378"/>
        <dbReference type="ChEBI" id="CHEBI:30013"/>
        <dbReference type="ChEBI" id="CHEBI:30616"/>
        <dbReference type="ChEBI" id="CHEBI:61977"/>
        <dbReference type="ChEBI" id="CHEBI:456216"/>
        <dbReference type="EC" id="2.7.11.1"/>
    </reaction>
</comment>
<keyword evidence="12 17" id="KW-1133">Transmembrane helix</keyword>
<dbReference type="Pfam" id="PF07714">
    <property type="entry name" value="PK_Tyr_Ser-Thr"/>
    <property type="match status" value="1"/>
</dbReference>
<dbReference type="SUPFAM" id="SSF52058">
    <property type="entry name" value="L domain-like"/>
    <property type="match status" value="1"/>
</dbReference>
<keyword evidence="10" id="KW-0418">Kinase</keyword>
<feature type="binding site" evidence="16">
    <location>
        <position position="639"/>
    </location>
    <ligand>
        <name>ATP</name>
        <dbReference type="ChEBI" id="CHEBI:30616"/>
    </ligand>
</feature>
<evidence type="ECO:0000256" key="7">
    <source>
        <dbReference type="ARBA" id="ARBA00022729"/>
    </source>
</evidence>
<evidence type="ECO:0000256" key="3">
    <source>
        <dbReference type="ARBA" id="ARBA00022527"/>
    </source>
</evidence>
<dbReference type="PROSITE" id="PS00107">
    <property type="entry name" value="PROTEIN_KINASE_ATP"/>
    <property type="match status" value="1"/>
</dbReference>
<evidence type="ECO:0000313" key="20">
    <source>
        <dbReference type="Proteomes" id="UP001174677"/>
    </source>
</evidence>
<feature type="transmembrane region" description="Helical" evidence="17">
    <location>
        <begin position="545"/>
        <end position="570"/>
    </location>
</feature>
<dbReference type="InterPro" id="IPR008271">
    <property type="entry name" value="Ser/Thr_kinase_AS"/>
</dbReference>
<evidence type="ECO:0000256" key="16">
    <source>
        <dbReference type="PROSITE-ProRule" id="PRU10141"/>
    </source>
</evidence>
<dbReference type="CDD" id="cd14066">
    <property type="entry name" value="STKc_IRAK"/>
    <property type="match status" value="1"/>
</dbReference>
<dbReference type="Pfam" id="PF12819">
    <property type="entry name" value="Malectin_like"/>
    <property type="match status" value="1"/>
</dbReference>
<dbReference type="InterPro" id="IPR001245">
    <property type="entry name" value="Ser-Thr/Tyr_kinase_cat_dom"/>
</dbReference>
<keyword evidence="7" id="KW-0732">Signal</keyword>
<evidence type="ECO:0000256" key="14">
    <source>
        <dbReference type="ARBA" id="ARBA00047899"/>
    </source>
</evidence>
<dbReference type="EC" id="2.7.11.1" evidence="2"/>
<keyword evidence="5" id="KW-0808">Transferase</keyword>
<dbReference type="InterPro" id="IPR032675">
    <property type="entry name" value="LRR_dom_sf"/>
</dbReference>
<dbReference type="Proteomes" id="UP001174677">
    <property type="component" value="Chromosome 6"/>
</dbReference>
<gene>
    <name evidence="19" type="ORF">P3X46_011093</name>
</gene>
<dbReference type="Gene3D" id="3.80.10.10">
    <property type="entry name" value="Ribonuclease Inhibitor"/>
    <property type="match status" value="1"/>
</dbReference>
<dbReference type="PANTHER" id="PTHR45631:SF202">
    <property type="entry name" value="SENESCENCE-INDUCED RECEPTOR-LIKE SERINE_THREONINE-PROTEIN KINASE"/>
    <property type="match status" value="1"/>
</dbReference>
<keyword evidence="3" id="KW-0723">Serine/threonine-protein kinase</keyword>
<dbReference type="PANTHER" id="PTHR45631">
    <property type="entry name" value="OS07G0107800 PROTEIN-RELATED"/>
    <property type="match status" value="1"/>
</dbReference>
<dbReference type="InterPro" id="IPR017441">
    <property type="entry name" value="Protein_kinase_ATP_BS"/>
</dbReference>
<evidence type="ECO:0000256" key="2">
    <source>
        <dbReference type="ARBA" id="ARBA00012513"/>
    </source>
</evidence>
<reference evidence="19" key="1">
    <citation type="journal article" date="2023" name="Plant Biotechnol. J.">
        <title>Chromosome-level wild Hevea brasiliensis genome provides new tools for genomic-assisted breeding and valuable loci to elevate rubber yield.</title>
        <authorList>
            <person name="Cheng H."/>
            <person name="Song X."/>
            <person name="Hu Y."/>
            <person name="Wu T."/>
            <person name="Yang Q."/>
            <person name="An Z."/>
            <person name="Feng S."/>
            <person name="Deng Z."/>
            <person name="Wu W."/>
            <person name="Zeng X."/>
            <person name="Tu M."/>
            <person name="Wang X."/>
            <person name="Huang H."/>
        </authorList>
    </citation>
    <scope>NUCLEOTIDE SEQUENCE</scope>
    <source>
        <strain evidence="19">MT/VB/25A 57/8</strain>
    </source>
</reference>
<dbReference type="InterPro" id="IPR011009">
    <property type="entry name" value="Kinase-like_dom_sf"/>
</dbReference>
<dbReference type="SMART" id="SM00220">
    <property type="entry name" value="S_TKc"/>
    <property type="match status" value="1"/>
</dbReference>
<dbReference type="EMBL" id="JARPOI010000006">
    <property type="protein sequence ID" value="KAJ9179284.1"/>
    <property type="molecule type" value="Genomic_DNA"/>
</dbReference>
<evidence type="ECO:0000256" key="5">
    <source>
        <dbReference type="ARBA" id="ARBA00022679"/>
    </source>
</evidence>
<dbReference type="InterPro" id="IPR024788">
    <property type="entry name" value="Malectin-like_Carb-bd_dom"/>
</dbReference>
<dbReference type="Gene3D" id="1.10.510.10">
    <property type="entry name" value="Transferase(Phosphotransferase) domain 1"/>
    <property type="match status" value="1"/>
</dbReference>
<dbReference type="Pfam" id="PF13855">
    <property type="entry name" value="LRR_8"/>
    <property type="match status" value="1"/>
</dbReference>
<keyword evidence="11 16" id="KW-0067">ATP-binding</keyword>
<name>A0ABQ9MG35_HEVBR</name>
<keyword evidence="9 16" id="KW-0547">Nucleotide-binding</keyword>
<evidence type="ECO:0000256" key="9">
    <source>
        <dbReference type="ARBA" id="ARBA00022741"/>
    </source>
</evidence>
<evidence type="ECO:0000256" key="13">
    <source>
        <dbReference type="ARBA" id="ARBA00023136"/>
    </source>
</evidence>
<evidence type="ECO:0000256" key="8">
    <source>
        <dbReference type="ARBA" id="ARBA00022737"/>
    </source>
</evidence>
<evidence type="ECO:0000256" key="4">
    <source>
        <dbReference type="ARBA" id="ARBA00022614"/>
    </source>
</evidence>
<comment type="subcellular location">
    <subcellularLocation>
        <location evidence="1">Membrane</location>
        <topology evidence="1">Single-pass membrane protein</topology>
    </subcellularLocation>
</comment>
<dbReference type="Gene3D" id="3.30.200.20">
    <property type="entry name" value="Phosphorylase Kinase, domain 1"/>
    <property type="match status" value="1"/>
</dbReference>
<dbReference type="InterPro" id="IPR000719">
    <property type="entry name" value="Prot_kinase_dom"/>
</dbReference>
<comment type="catalytic activity">
    <reaction evidence="15">
        <text>L-seryl-[protein] + ATP = O-phospho-L-seryl-[protein] + ADP + H(+)</text>
        <dbReference type="Rhea" id="RHEA:17989"/>
        <dbReference type="Rhea" id="RHEA-COMP:9863"/>
        <dbReference type="Rhea" id="RHEA-COMP:11604"/>
        <dbReference type="ChEBI" id="CHEBI:15378"/>
        <dbReference type="ChEBI" id="CHEBI:29999"/>
        <dbReference type="ChEBI" id="CHEBI:30616"/>
        <dbReference type="ChEBI" id="CHEBI:83421"/>
        <dbReference type="ChEBI" id="CHEBI:456216"/>
        <dbReference type="EC" id="2.7.11.1"/>
    </reaction>
</comment>
<evidence type="ECO:0000256" key="10">
    <source>
        <dbReference type="ARBA" id="ARBA00022777"/>
    </source>
</evidence>
<keyword evidence="8" id="KW-0677">Repeat</keyword>
<comment type="caution">
    <text evidence="19">The sequence shown here is derived from an EMBL/GenBank/DDBJ whole genome shotgun (WGS) entry which is preliminary data.</text>
</comment>
<evidence type="ECO:0000256" key="15">
    <source>
        <dbReference type="ARBA" id="ARBA00048679"/>
    </source>
</evidence>
<keyword evidence="13 17" id="KW-0472">Membrane</keyword>
<protein>
    <recommendedName>
        <fullName evidence="2">non-specific serine/threonine protein kinase</fullName>
        <ecNumber evidence="2">2.7.11.1</ecNumber>
    </recommendedName>
</protein>
<evidence type="ECO:0000256" key="11">
    <source>
        <dbReference type="ARBA" id="ARBA00022840"/>
    </source>
</evidence>
<dbReference type="PROSITE" id="PS00108">
    <property type="entry name" value="PROTEIN_KINASE_ST"/>
    <property type="match status" value="1"/>
</dbReference>
<keyword evidence="20" id="KW-1185">Reference proteome</keyword>
<sequence length="910" mass="100584">MPVIVVSRKLEGNGIPAYGGNQHARAKLYAIAIANAIPPGKLRYFLFPLLSIFVFTAEVQAQDQYGFISIDCGIPDNATYTDKRTNLNYVSDAAFVDTGISMKISTEFRTYDIDQQLQNLRSFPEGNRNCYKVGLKKGSKYLIRATFVYGNYDGQNQAPQFDIHLGSSKWDTVETINATMIISKEIIHVTTENDLLVCLANTGSGTPFISALELRPLKNASYKTESGSLVLFARLDVGSTTNQTVRYADDVYDRAWTPYHFLNGAEINTSQTIQAQNIYQPPSVVMSTAATPANANENMTFSINMEDSTLKFFVYMHFSEIVKLKANQSREFNISFNETQWFGPVAPQYLYTTTVYSLSALTAEQYQFSLHKTERSTLPPLLNAIEIYYVLQLSQSQSNQEDVDAITNIKSSYGIKRNWQGDPCTPQGYLWEGLNCSYSDNDMPRIISLNLSSSGLTSEIAPAISNLKLLESLDLSDNSLTGSVPDFLSQMSSLKFLNLTGNKLSGSVPTSLIERSKQNLLVLSVGGNPNLCASVSCKRDKKNNLVVPVVASVAGVVIVISALAILFCGLKRRKQKVLQAREEDAKTNNIYKSLKSKGRHFTYSEVLKVTNNFERVLGKGGFGTVYHGYLDDDTQVAVKMLSPSSVQGYRQFQAEVKLLLRVHHRNLTTLVGFCDEGANLGLIYEYMANGDLENFLSGSNTNVLKWARRLQIVVEAAKGLEYLHNGSKPPIVHRDVKTSNILLNDKFQAKLADFGLSRSFPVEGGTHVSTVVAGTPGYLDPEYSVTNRLTEKSDVYSFGVVLLKIITGRPVIAVGAERSIHVRQWVSSLLANGDIKSVVDPSLGGDFNINSVWKAVEIAMACTTPTSTGRPTMHQVVTELNECLEIETTHYESEPLVSIKMMTESTPLAR</sequence>
<evidence type="ECO:0000256" key="12">
    <source>
        <dbReference type="ARBA" id="ARBA00022989"/>
    </source>
</evidence>
<dbReference type="InterPro" id="IPR001611">
    <property type="entry name" value="Leu-rich_rpt"/>
</dbReference>
<organism evidence="19 20">
    <name type="scientific">Hevea brasiliensis</name>
    <name type="common">Para rubber tree</name>
    <name type="synonym">Siphonia brasiliensis</name>
    <dbReference type="NCBI Taxonomy" id="3981"/>
    <lineage>
        <taxon>Eukaryota</taxon>
        <taxon>Viridiplantae</taxon>
        <taxon>Streptophyta</taxon>
        <taxon>Embryophyta</taxon>
        <taxon>Tracheophyta</taxon>
        <taxon>Spermatophyta</taxon>
        <taxon>Magnoliopsida</taxon>
        <taxon>eudicotyledons</taxon>
        <taxon>Gunneridae</taxon>
        <taxon>Pentapetalae</taxon>
        <taxon>rosids</taxon>
        <taxon>fabids</taxon>
        <taxon>Malpighiales</taxon>
        <taxon>Euphorbiaceae</taxon>
        <taxon>Crotonoideae</taxon>
        <taxon>Micrandreae</taxon>
        <taxon>Hevea</taxon>
    </lineage>
</organism>
<keyword evidence="4" id="KW-0433">Leucine-rich repeat</keyword>